<feature type="compositionally biased region" description="Basic and acidic residues" evidence="1">
    <location>
        <begin position="51"/>
        <end position="60"/>
    </location>
</feature>
<evidence type="ECO:0000313" key="3">
    <source>
        <dbReference type="Proteomes" id="UP000297700"/>
    </source>
</evidence>
<dbReference type="RefSeq" id="WP_135167125.1">
    <property type="nucleotide sequence ID" value="NZ_SPQS01000027.1"/>
</dbReference>
<evidence type="ECO:0000256" key="1">
    <source>
        <dbReference type="SAM" id="MobiDB-lite"/>
    </source>
</evidence>
<comment type="caution">
    <text evidence="2">The sequence shown here is derived from an EMBL/GenBank/DDBJ whole genome shotgun (WGS) entry which is preliminary data.</text>
</comment>
<accession>A0A4Y9NT00</accession>
<organism evidence="2 3">
    <name type="scientific">Bradyrhizobium frederickii</name>
    <dbReference type="NCBI Taxonomy" id="2560054"/>
    <lineage>
        <taxon>Bacteria</taxon>
        <taxon>Pseudomonadati</taxon>
        <taxon>Pseudomonadota</taxon>
        <taxon>Alphaproteobacteria</taxon>
        <taxon>Hyphomicrobiales</taxon>
        <taxon>Nitrobacteraceae</taxon>
        <taxon>Bradyrhizobium</taxon>
    </lineage>
</organism>
<evidence type="ECO:0000313" key="2">
    <source>
        <dbReference type="EMBL" id="TFV69415.1"/>
    </source>
</evidence>
<dbReference type="AlphaFoldDB" id="A0A4Y9NT00"/>
<reference evidence="2 3" key="1">
    <citation type="submission" date="2019-03" db="EMBL/GenBank/DDBJ databases">
        <title>Bradyrhizobium strains diversity.</title>
        <authorList>
            <person name="Urquiaga M.C.O."/>
            <person name="Hungria M."/>
            <person name="Delamuta J.R.M."/>
            <person name="Klepa M.S."/>
        </authorList>
    </citation>
    <scope>NUCLEOTIDE SEQUENCE [LARGE SCALE GENOMIC DNA]</scope>
    <source>
        <strain evidence="2 3">CNPSo 3426</strain>
    </source>
</reference>
<name>A0A4Y9NT00_9BRAD</name>
<gene>
    <name evidence="2" type="ORF">E4K64_33325</name>
</gene>
<proteinExistence type="predicted"/>
<feature type="region of interest" description="Disordered" evidence="1">
    <location>
        <begin position="33"/>
        <end position="62"/>
    </location>
</feature>
<dbReference type="EMBL" id="SPQS01000027">
    <property type="protein sequence ID" value="TFV69415.1"/>
    <property type="molecule type" value="Genomic_DNA"/>
</dbReference>
<dbReference type="Proteomes" id="UP000297700">
    <property type="component" value="Unassembled WGS sequence"/>
</dbReference>
<sequence>MSVIHIDDSHDLYRSVREGEYTTRNGQITFSASAFNDRDRKPSVDTSALRTDPRATRKSPEQGVAKLTAVEVRKTSGIPIRNAAGEQIAAHEVDVVHRPIKDDPEGEPDNDAHCQVECHPVMDHDKRFKRLKEALAGIANKYGWVVQPGSP</sequence>
<protein>
    <submittedName>
        <fullName evidence="2">Uncharacterized protein</fullName>
    </submittedName>
</protein>